<evidence type="ECO:0000313" key="10">
    <source>
        <dbReference type="EMBL" id="MDI6451975.1"/>
    </source>
</evidence>
<keyword evidence="11" id="KW-1185">Reference proteome</keyword>
<comment type="caution">
    <text evidence="10">The sequence shown here is derived from an EMBL/GenBank/DDBJ whole genome shotgun (WGS) entry which is preliminary data.</text>
</comment>
<sequence>MYKKRREQYLNKIESHSLSLFFSGKAPQRSNDQNYPFSVNRNFFYLTGIDQQNVCLLVAKGEKDAACYLFIEKVDPVKALWDGAGHTFEEAAKIADLELKDIKDITTLDQTISQLLSTSRRALFGSIEQIYLDLERQSNLSEPTIPIQYAQKLKELYPFIQTKTNQMILAELRMVKDQDEIEKVKRALAITQMGLNQIMFTLQPDKYEYQIQAEYNFVLNANRTIPSFDTIAASGKNATVLHYVENKDQIKNGDLILFDLGVEYEHYCSDITRVYPANGKFTKRQKEIYEVVLKANKETIKWLKPGVSVQEFFDYGKNILIEGAKQLGLIKEDAEINKYYYHSLGHYLGLDVHDVGNYSLPIPEGALITIEPGLYIAEEGIGIRIEDDVVVTSKGCINLSKDIIKEVTDIEAFMTSKKNK</sequence>
<dbReference type="PANTHER" id="PTHR43226">
    <property type="entry name" value="XAA-PRO AMINOPEPTIDASE 3"/>
    <property type="match status" value="1"/>
</dbReference>
<evidence type="ECO:0000256" key="8">
    <source>
        <dbReference type="RuleBase" id="RU000590"/>
    </source>
</evidence>
<dbReference type="Gene3D" id="3.90.230.10">
    <property type="entry name" value="Creatinase/methionine aminopeptidase superfamily"/>
    <property type="match status" value="1"/>
</dbReference>
<evidence type="ECO:0000256" key="7">
    <source>
        <dbReference type="ARBA" id="ARBA00023211"/>
    </source>
</evidence>
<accession>A0AAW6U4Y0</accession>
<dbReference type="Pfam" id="PF00557">
    <property type="entry name" value="Peptidase_M24"/>
    <property type="match status" value="1"/>
</dbReference>
<evidence type="ECO:0000256" key="3">
    <source>
        <dbReference type="ARBA" id="ARBA00008766"/>
    </source>
</evidence>
<keyword evidence="10" id="KW-0645">Protease</keyword>
<dbReference type="GO" id="GO:0006508">
    <property type="term" value="P:proteolysis"/>
    <property type="evidence" value="ECO:0007669"/>
    <property type="project" value="TreeGrafter"/>
</dbReference>
<dbReference type="EC" id="3.4.11.9" evidence="4"/>
<dbReference type="AlphaFoldDB" id="A0AAW6U4Y0"/>
<dbReference type="SUPFAM" id="SSF55920">
    <property type="entry name" value="Creatinase/aminopeptidase"/>
    <property type="match status" value="1"/>
</dbReference>
<proteinExistence type="inferred from homology"/>
<dbReference type="SMART" id="SM01011">
    <property type="entry name" value="AMP_N"/>
    <property type="match status" value="1"/>
</dbReference>
<dbReference type="GO" id="GO:0005829">
    <property type="term" value="C:cytosol"/>
    <property type="evidence" value="ECO:0007669"/>
    <property type="project" value="TreeGrafter"/>
</dbReference>
<evidence type="ECO:0000256" key="1">
    <source>
        <dbReference type="ARBA" id="ARBA00001424"/>
    </source>
</evidence>
<dbReference type="GO" id="GO:0030145">
    <property type="term" value="F:manganese ion binding"/>
    <property type="evidence" value="ECO:0007669"/>
    <property type="project" value="InterPro"/>
</dbReference>
<dbReference type="RefSeq" id="WP_282838355.1">
    <property type="nucleotide sequence ID" value="NZ_JASCXW010000001.1"/>
</dbReference>
<evidence type="ECO:0000256" key="2">
    <source>
        <dbReference type="ARBA" id="ARBA00001936"/>
    </source>
</evidence>
<dbReference type="CDD" id="cd01087">
    <property type="entry name" value="Prolidase"/>
    <property type="match status" value="1"/>
</dbReference>
<dbReference type="PROSITE" id="PS00491">
    <property type="entry name" value="PROLINE_PEPTIDASE"/>
    <property type="match status" value="1"/>
</dbReference>
<keyword evidence="10" id="KW-0031">Aminopeptidase</keyword>
<evidence type="ECO:0000256" key="4">
    <source>
        <dbReference type="ARBA" id="ARBA00012574"/>
    </source>
</evidence>
<dbReference type="InterPro" id="IPR029149">
    <property type="entry name" value="Creatin/AminoP/Spt16_N"/>
</dbReference>
<gene>
    <name evidence="10" type="ORF">QJ521_00230</name>
</gene>
<dbReference type="InterPro" id="IPR000994">
    <property type="entry name" value="Pept_M24"/>
</dbReference>
<dbReference type="SUPFAM" id="SSF53092">
    <property type="entry name" value="Creatinase/prolidase N-terminal domain"/>
    <property type="match status" value="1"/>
</dbReference>
<evidence type="ECO:0000313" key="11">
    <source>
        <dbReference type="Proteomes" id="UP001431532"/>
    </source>
</evidence>
<evidence type="ECO:0000256" key="5">
    <source>
        <dbReference type="ARBA" id="ARBA00022723"/>
    </source>
</evidence>
<dbReference type="Gene3D" id="3.40.350.10">
    <property type="entry name" value="Creatinase/prolidase N-terminal domain"/>
    <property type="match status" value="1"/>
</dbReference>
<name>A0AAW6U4Y0_9MOLU</name>
<feature type="domain" description="Aminopeptidase P N-terminal" evidence="9">
    <location>
        <begin position="1"/>
        <end position="133"/>
    </location>
</feature>
<dbReference type="PANTHER" id="PTHR43226:SF4">
    <property type="entry name" value="XAA-PRO AMINOPEPTIDASE 3"/>
    <property type="match status" value="1"/>
</dbReference>
<organism evidence="10 11">
    <name type="scientific">Peloplasma aerotolerans</name>
    <dbReference type="NCBI Taxonomy" id="3044389"/>
    <lineage>
        <taxon>Bacteria</taxon>
        <taxon>Bacillati</taxon>
        <taxon>Mycoplasmatota</taxon>
        <taxon>Mollicutes</taxon>
        <taxon>Acholeplasmatales</taxon>
        <taxon>Acholeplasmataceae</taxon>
        <taxon>Peloplasma</taxon>
    </lineage>
</organism>
<dbReference type="EMBL" id="JASCXW010000001">
    <property type="protein sequence ID" value="MDI6451975.1"/>
    <property type="molecule type" value="Genomic_DNA"/>
</dbReference>
<keyword evidence="5 8" id="KW-0479">Metal-binding</keyword>
<dbReference type="InterPro" id="IPR036005">
    <property type="entry name" value="Creatinase/aminopeptidase-like"/>
</dbReference>
<dbReference type="Pfam" id="PF05195">
    <property type="entry name" value="AMP_N"/>
    <property type="match status" value="1"/>
</dbReference>
<protein>
    <recommendedName>
        <fullName evidence="4">Xaa-Pro aminopeptidase</fullName>
        <ecNumber evidence="4">3.4.11.9</ecNumber>
    </recommendedName>
</protein>
<dbReference type="Proteomes" id="UP001431532">
    <property type="component" value="Unassembled WGS sequence"/>
</dbReference>
<dbReference type="GO" id="GO:0070006">
    <property type="term" value="F:metalloaminopeptidase activity"/>
    <property type="evidence" value="ECO:0007669"/>
    <property type="project" value="InterPro"/>
</dbReference>
<reference evidence="10" key="1">
    <citation type="submission" date="2023-05" db="EMBL/GenBank/DDBJ databases">
        <title>Mariniplasma microaerophilum sp. nov., a novel anaerobic mollicute isolated from terrestrial mud volcano, Taman Peninsula, Russia.</title>
        <authorList>
            <person name="Khomyakova M.A."/>
            <person name="Merkel A.Y."/>
            <person name="Slobodkin A.I."/>
        </authorList>
    </citation>
    <scope>NUCLEOTIDE SEQUENCE</scope>
    <source>
        <strain evidence="10">M4Ah</strain>
    </source>
</reference>
<dbReference type="InterPro" id="IPR007865">
    <property type="entry name" value="Aminopep_P_N"/>
</dbReference>
<comment type="catalytic activity">
    <reaction evidence="1">
        <text>Release of any N-terminal amino acid, including proline, that is linked to proline, even from a dipeptide or tripeptide.</text>
        <dbReference type="EC" id="3.4.11.9"/>
    </reaction>
</comment>
<keyword evidence="6" id="KW-0378">Hydrolase</keyword>
<comment type="similarity">
    <text evidence="3 8">Belongs to the peptidase M24B family.</text>
</comment>
<dbReference type="InterPro" id="IPR052433">
    <property type="entry name" value="X-Pro_dipept-like"/>
</dbReference>
<evidence type="ECO:0000259" key="9">
    <source>
        <dbReference type="SMART" id="SM01011"/>
    </source>
</evidence>
<dbReference type="InterPro" id="IPR001131">
    <property type="entry name" value="Peptidase_M24B_aminopep-P_CS"/>
</dbReference>
<comment type="cofactor">
    <cofactor evidence="2">
        <name>Mn(2+)</name>
        <dbReference type="ChEBI" id="CHEBI:29035"/>
    </cofactor>
</comment>
<evidence type="ECO:0000256" key="6">
    <source>
        <dbReference type="ARBA" id="ARBA00022801"/>
    </source>
</evidence>
<keyword evidence="7" id="KW-0464">Manganese</keyword>